<dbReference type="AlphaFoldDB" id="A1RR38"/>
<evidence type="ECO:0000313" key="1">
    <source>
        <dbReference type="EMBL" id="ABL87420.1"/>
    </source>
</evidence>
<organism evidence="1 2">
    <name type="scientific">Pyrobaculum islandicum (strain DSM 4184 / JCM 9189 / GEO3)</name>
    <dbReference type="NCBI Taxonomy" id="384616"/>
    <lineage>
        <taxon>Archaea</taxon>
        <taxon>Thermoproteota</taxon>
        <taxon>Thermoprotei</taxon>
        <taxon>Thermoproteales</taxon>
        <taxon>Thermoproteaceae</taxon>
        <taxon>Pyrobaculum</taxon>
    </lineage>
</organism>
<gene>
    <name evidence="1" type="ordered locus">Pisl_0240</name>
</gene>
<dbReference type="OrthoDB" id="378726at2157"/>
<sequence>MEAEVEWVPEPASPELPHDLPVDYMERYWAVLGTYVEEVVRHMGLKVYDDAPIASVELGHVLKRERFYRSSLEFILSAAVTWASAGSTLGR</sequence>
<protein>
    <submittedName>
        <fullName evidence="1">Uncharacterized protein</fullName>
    </submittedName>
</protein>
<dbReference type="Proteomes" id="UP000002595">
    <property type="component" value="Chromosome"/>
</dbReference>
<dbReference type="EMBL" id="CP000504">
    <property type="protein sequence ID" value="ABL87420.1"/>
    <property type="molecule type" value="Genomic_DNA"/>
</dbReference>
<name>A1RR38_PYRIL</name>
<accession>A1RR38</accession>
<dbReference type="eggNOG" id="arCOG09838">
    <property type="taxonomic scope" value="Archaea"/>
</dbReference>
<dbReference type="RefSeq" id="WP_011761997.1">
    <property type="nucleotide sequence ID" value="NC_008701.1"/>
</dbReference>
<proteinExistence type="predicted"/>
<reference evidence="1" key="1">
    <citation type="submission" date="2006-12" db="EMBL/GenBank/DDBJ databases">
        <title>Complete sequence of Pyrobaculum islandicum DSM 4184.</title>
        <authorList>
            <person name="Copeland A."/>
            <person name="Lucas S."/>
            <person name="Lapidus A."/>
            <person name="Barry K."/>
            <person name="Detter J.C."/>
            <person name="Glavina del Rio T."/>
            <person name="Dalin E."/>
            <person name="Tice H."/>
            <person name="Pitluck S."/>
            <person name="Meincke L."/>
            <person name="Brettin T."/>
            <person name="Bruce D."/>
            <person name="Han C."/>
            <person name="Tapia R."/>
            <person name="Gilna P."/>
            <person name="Schmutz J."/>
            <person name="Larimer F."/>
            <person name="Land M."/>
            <person name="Hauser L."/>
            <person name="Kyrpides N."/>
            <person name="Mikhailova N."/>
            <person name="Cozen A.E."/>
            <person name="Fitz-Gibbon S.T."/>
            <person name="House C.H."/>
            <person name="Saltikov C."/>
            <person name="Lowe T."/>
            <person name="Richardson P."/>
        </authorList>
    </citation>
    <scope>NUCLEOTIDE SEQUENCE [LARGE SCALE GENOMIC DNA]</scope>
    <source>
        <strain evidence="1">DSM 4184</strain>
    </source>
</reference>
<dbReference type="KEGG" id="pis:Pisl_0240"/>
<evidence type="ECO:0000313" key="2">
    <source>
        <dbReference type="Proteomes" id="UP000002595"/>
    </source>
</evidence>
<dbReference type="HOGENOM" id="CLU_2420165_0_0_2"/>
<keyword evidence="2" id="KW-1185">Reference proteome</keyword>
<dbReference type="GeneID" id="4617003"/>